<keyword evidence="2" id="KW-0732">Signal</keyword>
<dbReference type="AlphaFoldDB" id="A0A2H0YYH8"/>
<evidence type="ECO:0000256" key="1">
    <source>
        <dbReference type="SAM" id="Phobius"/>
    </source>
</evidence>
<sequence>MVKTYRLIVFLIVAGFFIAPHFVIAADATISVTKGDNLCEGKSAGDSCNHLHGQGVCIVSSGTDNGLACFLQTQTIPGTSGSINTFYLQGYANSIVGIINGLLVPVLMAVAFIVFLWGVYNYFILGSDNEEKRITGRQFVLWSIIGFAIIFSVWGLVGIVGSTFGLAPGGMAPGYPTL</sequence>
<reference evidence="4" key="1">
    <citation type="submission" date="2017-09" db="EMBL/GenBank/DDBJ databases">
        <title>Depth-based differentiation of microbial function through sediment-hosted aquifers and enrichment of novel symbionts in the deep terrestrial subsurface.</title>
        <authorList>
            <person name="Probst A.J."/>
            <person name="Ladd B."/>
            <person name="Jarett J.K."/>
            <person name="Geller-Mcgrath D.E."/>
            <person name="Sieber C.M.K."/>
            <person name="Emerson J.B."/>
            <person name="Anantharaman K."/>
            <person name="Thomas B.C."/>
            <person name="Malmstrom R."/>
            <person name="Stieglmeier M."/>
            <person name="Klingl A."/>
            <person name="Woyke T."/>
            <person name="Ryan C.M."/>
            <person name="Banfield J.F."/>
        </authorList>
    </citation>
    <scope>NUCLEOTIDE SEQUENCE [LARGE SCALE GENOMIC DNA]</scope>
</reference>
<evidence type="ECO:0000313" key="4">
    <source>
        <dbReference type="Proteomes" id="UP000228687"/>
    </source>
</evidence>
<dbReference type="EMBL" id="PEXT01000016">
    <property type="protein sequence ID" value="PIS43525.1"/>
    <property type="molecule type" value="Genomic_DNA"/>
</dbReference>
<dbReference type="InterPro" id="IPR043993">
    <property type="entry name" value="T4SS_pilin"/>
</dbReference>
<feature type="signal peptide" evidence="2">
    <location>
        <begin position="1"/>
        <end position="25"/>
    </location>
</feature>
<keyword evidence="1" id="KW-0812">Transmembrane</keyword>
<accession>A0A2H0YYH8</accession>
<evidence type="ECO:0000256" key="2">
    <source>
        <dbReference type="SAM" id="SignalP"/>
    </source>
</evidence>
<feature type="chain" id="PRO_5013547220" evidence="2">
    <location>
        <begin position="26"/>
        <end position="178"/>
    </location>
</feature>
<protein>
    <submittedName>
        <fullName evidence="3">Uncharacterized protein</fullName>
    </submittedName>
</protein>
<feature type="transmembrane region" description="Helical" evidence="1">
    <location>
        <begin position="95"/>
        <end position="119"/>
    </location>
</feature>
<dbReference type="NCBIfam" id="NF045849">
    <property type="entry name" value="ICE_MMCAP2_0565"/>
    <property type="match status" value="1"/>
</dbReference>
<dbReference type="Proteomes" id="UP000228687">
    <property type="component" value="Unassembled WGS sequence"/>
</dbReference>
<dbReference type="Pfam" id="PF18895">
    <property type="entry name" value="T4SS_pilin"/>
    <property type="match status" value="1"/>
</dbReference>
<name>A0A2H0YYH8_9BACT</name>
<evidence type="ECO:0000313" key="3">
    <source>
        <dbReference type="EMBL" id="PIS43525.1"/>
    </source>
</evidence>
<proteinExistence type="predicted"/>
<organism evidence="3 4">
    <name type="scientific">Candidatus Kaiserbacteria bacterium CG08_land_8_20_14_0_20_50_21</name>
    <dbReference type="NCBI Taxonomy" id="1974604"/>
    <lineage>
        <taxon>Bacteria</taxon>
        <taxon>Candidatus Kaiseribacteriota</taxon>
    </lineage>
</organism>
<feature type="transmembrane region" description="Helical" evidence="1">
    <location>
        <begin position="139"/>
        <end position="167"/>
    </location>
</feature>
<keyword evidence="1" id="KW-1133">Transmembrane helix</keyword>
<keyword evidence="1" id="KW-0472">Membrane</keyword>
<gene>
    <name evidence="3" type="ORF">COT23_00905</name>
</gene>
<comment type="caution">
    <text evidence="3">The sequence shown here is derived from an EMBL/GenBank/DDBJ whole genome shotgun (WGS) entry which is preliminary data.</text>
</comment>